<comment type="caution">
    <text evidence="1">The sequence shown here is derived from an EMBL/GenBank/DDBJ whole genome shotgun (WGS) entry which is preliminary data.</text>
</comment>
<proteinExistence type="predicted"/>
<accession>A0A645C257</accession>
<protein>
    <submittedName>
        <fullName evidence="1">Uncharacterized protein</fullName>
    </submittedName>
</protein>
<evidence type="ECO:0000313" key="1">
    <source>
        <dbReference type="EMBL" id="MPM68054.1"/>
    </source>
</evidence>
<organism evidence="1">
    <name type="scientific">bioreactor metagenome</name>
    <dbReference type="NCBI Taxonomy" id="1076179"/>
    <lineage>
        <taxon>unclassified sequences</taxon>
        <taxon>metagenomes</taxon>
        <taxon>ecological metagenomes</taxon>
    </lineage>
</organism>
<sequence length="198" mass="22939">MQIARKRGYVFDVHHMRFTVQHRLIQMRDAPALRHVELKQLRQLLRRLARRRVAPRAKRRQQPVVPVKRQIPVHHGGDANRTDLRQPHAMSLPHLLAELPETVLYPRPCVLQIVGPVSALQPVLPVMRPVRQHRMILADQHRLDPRRSQFDPQRGCGEIEGLVFPNQCHISLTFQIIKKRAGDRTVTSSNRTAHGSRC</sequence>
<dbReference type="EMBL" id="VSSQ01022034">
    <property type="protein sequence ID" value="MPM68054.1"/>
    <property type="molecule type" value="Genomic_DNA"/>
</dbReference>
<name>A0A645C257_9ZZZZ</name>
<reference evidence="1" key="1">
    <citation type="submission" date="2019-08" db="EMBL/GenBank/DDBJ databases">
        <authorList>
            <person name="Kucharzyk K."/>
            <person name="Murdoch R.W."/>
            <person name="Higgins S."/>
            <person name="Loffler F."/>
        </authorList>
    </citation>
    <scope>NUCLEOTIDE SEQUENCE</scope>
</reference>
<gene>
    <name evidence="1" type="ORF">SDC9_114980</name>
</gene>
<dbReference type="AlphaFoldDB" id="A0A645C257"/>